<protein>
    <submittedName>
        <fullName evidence="2">Uncharacterized protein</fullName>
    </submittedName>
</protein>
<organism evidence="2 3">
    <name type="scientific">Bradyrhizobium canariense</name>
    <dbReference type="NCBI Taxonomy" id="255045"/>
    <lineage>
        <taxon>Bacteria</taxon>
        <taxon>Pseudomonadati</taxon>
        <taxon>Pseudomonadota</taxon>
        <taxon>Alphaproteobacteria</taxon>
        <taxon>Hyphomicrobiales</taxon>
        <taxon>Nitrobacteraceae</taxon>
        <taxon>Bradyrhizobium</taxon>
    </lineage>
</organism>
<evidence type="ECO:0000256" key="1">
    <source>
        <dbReference type="SAM" id="MobiDB-lite"/>
    </source>
</evidence>
<keyword evidence="3" id="KW-1185">Reference proteome</keyword>
<proteinExistence type="predicted"/>
<dbReference type="EMBL" id="LT629750">
    <property type="protein sequence ID" value="SDS86427.1"/>
    <property type="molecule type" value="Genomic_DNA"/>
</dbReference>
<evidence type="ECO:0000313" key="3">
    <source>
        <dbReference type="Proteomes" id="UP000243904"/>
    </source>
</evidence>
<dbReference type="Proteomes" id="UP000243904">
    <property type="component" value="Chromosome I"/>
</dbReference>
<accession>A0A1H1VNG2</accession>
<dbReference type="AlphaFoldDB" id="A0A1H1VNG2"/>
<feature type="compositionally biased region" description="Basic residues" evidence="1">
    <location>
        <begin position="41"/>
        <end position="58"/>
    </location>
</feature>
<gene>
    <name evidence="2" type="ORF">SAMN05444158_3492</name>
</gene>
<feature type="region of interest" description="Disordered" evidence="1">
    <location>
        <begin position="33"/>
        <end position="66"/>
    </location>
</feature>
<evidence type="ECO:0000313" key="2">
    <source>
        <dbReference type="EMBL" id="SDS86427.1"/>
    </source>
</evidence>
<name>A0A1H1VNG2_9BRAD</name>
<reference evidence="3" key="1">
    <citation type="submission" date="2016-10" db="EMBL/GenBank/DDBJ databases">
        <authorList>
            <person name="Varghese N."/>
            <person name="Submissions S."/>
        </authorList>
    </citation>
    <scope>NUCLEOTIDE SEQUENCE [LARGE SCALE GENOMIC DNA]</scope>
    <source>
        <strain evidence="3">GAS369</strain>
    </source>
</reference>
<sequence length="97" mass="10639">MGEAGGGEGVAGYFVARMSEAISGNFGESPGYRFAHPGYRTTRRPLAHGRKQQFHTRRTAGTPLGYGYRVERPPCLDFSRPGAMFRATFGKSERSHA</sequence>